<keyword evidence="5 10" id="KW-0812">Transmembrane</keyword>
<dbReference type="GO" id="GO:0000139">
    <property type="term" value="C:Golgi membrane"/>
    <property type="evidence" value="ECO:0007669"/>
    <property type="project" value="UniProtKB-SubCell"/>
</dbReference>
<dbReference type="GO" id="GO:0047220">
    <property type="term" value="F:galactosylxylosylprotein 3-beta-galactosyltransferase activity"/>
    <property type="evidence" value="ECO:0007669"/>
    <property type="project" value="TreeGrafter"/>
</dbReference>
<evidence type="ECO:0000256" key="3">
    <source>
        <dbReference type="ARBA" id="ARBA00022676"/>
    </source>
</evidence>
<dbReference type="GO" id="GO:0006493">
    <property type="term" value="P:protein O-linked glycosylation"/>
    <property type="evidence" value="ECO:0007669"/>
    <property type="project" value="TreeGrafter"/>
</dbReference>
<dbReference type="EMBL" id="CACRXK020001917">
    <property type="protein sequence ID" value="CAB3991791.1"/>
    <property type="molecule type" value="Genomic_DNA"/>
</dbReference>
<reference evidence="11" key="1">
    <citation type="submission" date="2020-04" db="EMBL/GenBank/DDBJ databases">
        <authorList>
            <person name="Alioto T."/>
            <person name="Alioto T."/>
            <person name="Gomez Garrido J."/>
        </authorList>
    </citation>
    <scope>NUCLEOTIDE SEQUENCE</scope>
    <source>
        <strain evidence="11">A484AB</strain>
    </source>
</reference>
<evidence type="ECO:0000313" key="12">
    <source>
        <dbReference type="Proteomes" id="UP001152795"/>
    </source>
</evidence>
<feature type="transmembrane region" description="Helical" evidence="10">
    <location>
        <begin position="20"/>
        <end position="41"/>
    </location>
</feature>
<gene>
    <name evidence="11" type="ORF">PACLA_8A084869</name>
</gene>
<keyword evidence="9 10" id="KW-0472">Membrane</keyword>
<dbReference type="EC" id="2.4.1.-" evidence="10"/>
<proteinExistence type="inferred from homology"/>
<dbReference type="PANTHER" id="PTHR11214:SF3">
    <property type="entry name" value="BETA-1,3-GALACTOSYLTRANSFERASE 6"/>
    <property type="match status" value="1"/>
</dbReference>
<dbReference type="PANTHER" id="PTHR11214">
    <property type="entry name" value="BETA-1,3-N-ACETYLGLUCOSAMINYLTRANSFERASE"/>
    <property type="match status" value="1"/>
</dbReference>
<dbReference type="AlphaFoldDB" id="A0A7D9DRC9"/>
<evidence type="ECO:0000256" key="5">
    <source>
        <dbReference type="ARBA" id="ARBA00022692"/>
    </source>
</evidence>
<evidence type="ECO:0000313" key="11">
    <source>
        <dbReference type="EMBL" id="CAB3991791.1"/>
    </source>
</evidence>
<keyword evidence="7 10" id="KW-1133">Transmembrane helix</keyword>
<evidence type="ECO:0000256" key="8">
    <source>
        <dbReference type="ARBA" id="ARBA00023034"/>
    </source>
</evidence>
<keyword evidence="12" id="KW-1185">Reference proteome</keyword>
<dbReference type="GO" id="GO:0006024">
    <property type="term" value="P:glycosaminoglycan biosynthetic process"/>
    <property type="evidence" value="ECO:0007669"/>
    <property type="project" value="TreeGrafter"/>
</dbReference>
<accession>A0A7D9DRC9</accession>
<organism evidence="11 12">
    <name type="scientific">Paramuricea clavata</name>
    <name type="common">Red gorgonian</name>
    <name type="synonym">Violescent sea-whip</name>
    <dbReference type="NCBI Taxonomy" id="317549"/>
    <lineage>
        <taxon>Eukaryota</taxon>
        <taxon>Metazoa</taxon>
        <taxon>Cnidaria</taxon>
        <taxon>Anthozoa</taxon>
        <taxon>Octocorallia</taxon>
        <taxon>Malacalcyonacea</taxon>
        <taxon>Plexauridae</taxon>
        <taxon>Paramuricea</taxon>
    </lineage>
</organism>
<evidence type="ECO:0000256" key="10">
    <source>
        <dbReference type="RuleBase" id="RU363063"/>
    </source>
</evidence>
<keyword evidence="6 10" id="KW-0735">Signal-anchor</keyword>
<sequence length="376" mass="44800">MSYIKNNTRKNFYGRRISQISFWIIISFVILYILTKLRPFLLTPDQFRTTDTVTFEISKGDTTDKVSSKDNSTNENSLLFIAVLTHWRRWKRRAGIRETWMTQCTRDKARCLFFTDDVGAKENDKRLLESEISRNNDTILMPMTEDMSFAFAARLLWILQWAVNHSNFEYFLRIDDDHFLCIERLLHELPWRPKKALYWGFVHCKPKIVRIDEAWLILTRDLVSEILSKINTTLPCHPIGDQAVAMWMNNSTYNVTYFMDNTRIVHKTAGHDTKYYTKTVCEKFISLHGVFDVEMRKLWLVWHKLYRAKLSSMPRYKISPIRKFEKLCPYSKVFSTDGFYPEYRFESRLCRLNPTWSISKSVHPGREETGERYSSY</sequence>
<comment type="caution">
    <text evidence="11">The sequence shown here is derived from an EMBL/GenBank/DDBJ whole genome shotgun (WGS) entry which is preliminary data.</text>
</comment>
<evidence type="ECO:0000256" key="4">
    <source>
        <dbReference type="ARBA" id="ARBA00022679"/>
    </source>
</evidence>
<evidence type="ECO:0000256" key="9">
    <source>
        <dbReference type="ARBA" id="ARBA00023136"/>
    </source>
</evidence>
<dbReference type="Proteomes" id="UP001152795">
    <property type="component" value="Unassembled WGS sequence"/>
</dbReference>
<dbReference type="Pfam" id="PF01762">
    <property type="entry name" value="Galactosyl_T"/>
    <property type="match status" value="1"/>
</dbReference>
<dbReference type="InterPro" id="IPR002659">
    <property type="entry name" value="Glyco_trans_31"/>
</dbReference>
<dbReference type="Gene3D" id="3.90.550.50">
    <property type="match status" value="1"/>
</dbReference>
<evidence type="ECO:0000256" key="2">
    <source>
        <dbReference type="ARBA" id="ARBA00008661"/>
    </source>
</evidence>
<comment type="similarity">
    <text evidence="2 10">Belongs to the glycosyltransferase 31 family.</text>
</comment>
<keyword evidence="8 10" id="KW-0333">Golgi apparatus</keyword>
<evidence type="ECO:0000256" key="1">
    <source>
        <dbReference type="ARBA" id="ARBA00004323"/>
    </source>
</evidence>
<keyword evidence="3 10" id="KW-0328">Glycosyltransferase</keyword>
<dbReference type="OrthoDB" id="1158011at2759"/>
<evidence type="ECO:0000256" key="7">
    <source>
        <dbReference type="ARBA" id="ARBA00022989"/>
    </source>
</evidence>
<evidence type="ECO:0000256" key="6">
    <source>
        <dbReference type="ARBA" id="ARBA00022968"/>
    </source>
</evidence>
<comment type="subcellular location">
    <subcellularLocation>
        <location evidence="1 10">Golgi apparatus membrane</location>
        <topology evidence="1 10">Single-pass type II membrane protein</topology>
    </subcellularLocation>
</comment>
<keyword evidence="4" id="KW-0808">Transferase</keyword>
<protein>
    <recommendedName>
        <fullName evidence="10">Hexosyltransferase</fullName>
        <ecNumber evidence="10">2.4.1.-</ecNumber>
    </recommendedName>
</protein>
<name>A0A7D9DRC9_PARCT</name>